<reference evidence="1" key="1">
    <citation type="submission" date="2020-03" db="EMBL/GenBank/DDBJ databases">
        <title>The deep terrestrial virosphere.</title>
        <authorList>
            <person name="Holmfeldt K."/>
            <person name="Nilsson E."/>
            <person name="Simone D."/>
            <person name="Lopez-Fernandez M."/>
            <person name="Wu X."/>
            <person name="de Brujin I."/>
            <person name="Lundin D."/>
            <person name="Andersson A."/>
            <person name="Bertilsson S."/>
            <person name="Dopson M."/>
        </authorList>
    </citation>
    <scope>NUCLEOTIDE SEQUENCE</scope>
    <source>
        <strain evidence="1">MM171A01703</strain>
        <strain evidence="2">MM171B00688</strain>
    </source>
</reference>
<evidence type="ECO:0000313" key="2">
    <source>
        <dbReference type="EMBL" id="QJB03465.1"/>
    </source>
</evidence>
<evidence type="ECO:0000313" key="1">
    <source>
        <dbReference type="EMBL" id="QJA98545.1"/>
    </source>
</evidence>
<proteinExistence type="predicted"/>
<name>A0A6M3M0I8_9ZZZZ</name>
<accession>A0A6M3M0I8</accession>
<dbReference type="EMBL" id="MT143847">
    <property type="protein sequence ID" value="QJB03465.1"/>
    <property type="molecule type" value="Genomic_DNA"/>
</dbReference>
<organism evidence="1">
    <name type="scientific">viral metagenome</name>
    <dbReference type="NCBI Taxonomy" id="1070528"/>
    <lineage>
        <taxon>unclassified sequences</taxon>
        <taxon>metagenomes</taxon>
        <taxon>organismal metagenomes</taxon>
    </lineage>
</organism>
<gene>
    <name evidence="1" type="ORF">MM171A01703_0011</name>
    <name evidence="2" type="ORF">MM171B00688_0020</name>
</gene>
<sequence>MRELTEEETKALGEDVHRHQELDAAIGELIQDLKFYAKRCRICMGPCPVFTPGAKPCKLMPPNFSDRTAEMHEMLTELIELRESKGLSAGSTPASPNRR</sequence>
<protein>
    <submittedName>
        <fullName evidence="1">Uncharacterized protein</fullName>
    </submittedName>
</protein>
<dbReference type="AlphaFoldDB" id="A0A6M3M0I8"/>
<dbReference type="EMBL" id="MT143589">
    <property type="protein sequence ID" value="QJA98545.1"/>
    <property type="molecule type" value="Genomic_DNA"/>
</dbReference>